<keyword evidence="2" id="KW-1185">Reference proteome</keyword>
<name>A0A556MY65_9FLAO</name>
<dbReference type="RefSeq" id="WP_144332969.1">
    <property type="nucleotide sequence ID" value="NZ_VLPL01000004.1"/>
</dbReference>
<protein>
    <recommendedName>
        <fullName evidence="3">Lipoprotein</fullName>
    </recommendedName>
</protein>
<dbReference type="AlphaFoldDB" id="A0A556MY65"/>
<dbReference type="PROSITE" id="PS51257">
    <property type="entry name" value="PROKAR_LIPOPROTEIN"/>
    <property type="match status" value="1"/>
</dbReference>
<accession>A0A556MY65</accession>
<evidence type="ECO:0000313" key="1">
    <source>
        <dbReference type="EMBL" id="TSJ44856.1"/>
    </source>
</evidence>
<comment type="caution">
    <text evidence="1">The sequence shown here is derived from an EMBL/GenBank/DDBJ whole genome shotgun (WGS) entry which is preliminary data.</text>
</comment>
<proteinExistence type="predicted"/>
<evidence type="ECO:0008006" key="3">
    <source>
        <dbReference type="Google" id="ProtNLM"/>
    </source>
</evidence>
<evidence type="ECO:0000313" key="2">
    <source>
        <dbReference type="Proteomes" id="UP000316008"/>
    </source>
</evidence>
<dbReference type="EMBL" id="VLPL01000004">
    <property type="protein sequence ID" value="TSJ44856.1"/>
    <property type="molecule type" value="Genomic_DNA"/>
</dbReference>
<sequence length="284" mass="31358">MLKLNYFVPAFALTLSLASCGGGETEKKEVATIETTDGSEESSDNDYVLPPPISIANAFKDAGLPYVAGLTNPVADADKYSVKIDQLMNLGVYSTDMAYCAINAKTQEAREYLVVIQKMGSKVGLESVFSDKELIAKFDKGLGDVEALQDLIYEIQDKSDEYMENNDLKYLGAIQFSGSWIEGMYLGIDNKKDKSEIGKLLVEQMSLLKNIIKGFKSHPAQEDARLKAVIKMYEGILNTYEGMASVKKVSKNINRETPELTEAEYQALAKEVKMVRSNIVKPGK</sequence>
<gene>
    <name evidence="1" type="ORF">FO442_09670</name>
</gene>
<dbReference type="OrthoDB" id="1116284at2"/>
<dbReference type="Proteomes" id="UP000316008">
    <property type="component" value="Unassembled WGS sequence"/>
</dbReference>
<reference evidence="1 2" key="1">
    <citation type="submission" date="2019-07" db="EMBL/GenBank/DDBJ databases">
        <authorList>
            <person name="Huq M.A."/>
        </authorList>
    </citation>
    <scope>NUCLEOTIDE SEQUENCE [LARGE SCALE GENOMIC DNA]</scope>
    <source>
        <strain evidence="1 2">MAH-3</strain>
    </source>
</reference>
<organism evidence="1 2">
    <name type="scientific">Fluviicola chungangensis</name>
    <dbReference type="NCBI Taxonomy" id="2597671"/>
    <lineage>
        <taxon>Bacteria</taxon>
        <taxon>Pseudomonadati</taxon>
        <taxon>Bacteroidota</taxon>
        <taxon>Flavobacteriia</taxon>
        <taxon>Flavobacteriales</taxon>
        <taxon>Crocinitomicaceae</taxon>
        <taxon>Fluviicola</taxon>
    </lineage>
</organism>